<reference evidence="10" key="1">
    <citation type="submission" date="2021-01" db="EMBL/GenBank/DDBJ databases">
        <title>Adiantum capillus-veneris genome.</title>
        <authorList>
            <person name="Fang Y."/>
            <person name="Liao Q."/>
        </authorList>
    </citation>
    <scope>NUCLEOTIDE SEQUENCE</scope>
    <source>
        <strain evidence="10">H3</strain>
        <tissue evidence="10">Leaf</tissue>
    </source>
</reference>
<feature type="transmembrane region" description="Helical" evidence="9">
    <location>
        <begin position="217"/>
        <end position="239"/>
    </location>
</feature>
<keyword evidence="8" id="KW-0407">Ion channel</keyword>
<sequence>MGTITQIEPVINCNDTQLAPLLEHYIDGSNHDGRRKFAIFRRIGRMGKLTMSQVAVAASLLRSRALDVVLKDTMKTIHALKMGFALVLAFLLVLVHASYAQLGSHAVWAIMTVIVVFEYTIGATLSKGLNRGVGTLLAGLLAIVASELAEKSGSGVGHPILVGFIVFTIGGVVTFAKLWPSLKSYEFGFRSFLLTFSLIMVAEYREGDPLGTAINRFWVILLGAFIGVSVNVFVLPCWAGNELHHSLVTNFFSVADSLEVCVNEYLQGSVLERFPSKVFMEKIVEDPFYKRYRPTLMSASKEESLAGFASWEPPHGRFKVVKYPWHLYVKVGAVLRHCTYSVVALHGCLQSGIQAPLKVRKLFHEEIRAVGVECACLLRELGKQIEDMQKGNPATLLKGVEHAIERLQESLYYCSYLLVRDEEGCLEDAKGNVAVSVIPEVTMLRNVHSMGSQLRSIDNLELSCGHEKCSNDWEESQCLKRTYTWPLRPRDQLDYAREPLLGQRVRIVKSASALSVGTFATLLMEVALRLDYVAEAVQELGECAGFTDFKKDVSDSDLKIQWCVRNITSDMSGFSGEEQFFKGSGLQWHQKLCLASLEKKCMSFQVPLWHASLLYTDKRVAD</sequence>
<keyword evidence="7 9" id="KW-0472">Membrane</keyword>
<evidence type="ECO:0008006" key="12">
    <source>
        <dbReference type="Google" id="ProtNLM"/>
    </source>
</evidence>
<dbReference type="InterPro" id="IPR020966">
    <property type="entry name" value="ALMT"/>
</dbReference>
<accession>A0A9D4UVR5</accession>
<dbReference type="AlphaFoldDB" id="A0A9D4UVR5"/>
<proteinExistence type="inferred from homology"/>
<keyword evidence="5 9" id="KW-1133">Transmembrane helix</keyword>
<keyword evidence="3" id="KW-0813">Transport</keyword>
<evidence type="ECO:0000256" key="7">
    <source>
        <dbReference type="ARBA" id="ARBA00023136"/>
    </source>
</evidence>
<evidence type="ECO:0000256" key="9">
    <source>
        <dbReference type="SAM" id="Phobius"/>
    </source>
</evidence>
<comment type="subcellular location">
    <subcellularLocation>
        <location evidence="1">Membrane</location>
        <topology evidence="1">Multi-pass membrane protein</topology>
    </subcellularLocation>
</comment>
<keyword evidence="6" id="KW-0406">Ion transport</keyword>
<dbReference type="EMBL" id="JABFUD020000010">
    <property type="protein sequence ID" value="KAI5074720.1"/>
    <property type="molecule type" value="Genomic_DNA"/>
</dbReference>
<evidence type="ECO:0000256" key="8">
    <source>
        <dbReference type="ARBA" id="ARBA00023303"/>
    </source>
</evidence>
<dbReference type="OrthoDB" id="68611at2759"/>
<feature type="transmembrane region" description="Helical" evidence="9">
    <location>
        <begin position="155"/>
        <end position="175"/>
    </location>
</feature>
<evidence type="ECO:0000256" key="4">
    <source>
        <dbReference type="ARBA" id="ARBA00022692"/>
    </source>
</evidence>
<comment type="similarity">
    <text evidence="2">Belongs to the aromatic acid exporter (TC 2.A.85) family.</text>
</comment>
<evidence type="ECO:0000313" key="10">
    <source>
        <dbReference type="EMBL" id="KAI5074720.1"/>
    </source>
</evidence>
<feature type="transmembrane region" description="Helical" evidence="9">
    <location>
        <begin position="79"/>
        <end position="99"/>
    </location>
</feature>
<evidence type="ECO:0000313" key="11">
    <source>
        <dbReference type="Proteomes" id="UP000886520"/>
    </source>
</evidence>
<dbReference type="GO" id="GO:0015743">
    <property type="term" value="P:malate transport"/>
    <property type="evidence" value="ECO:0007669"/>
    <property type="project" value="InterPro"/>
</dbReference>
<gene>
    <name evidence="10" type="ORF">GOP47_0010681</name>
</gene>
<protein>
    <recommendedName>
        <fullName evidence="12">Aluminum-activated malate transporter</fullName>
    </recommendedName>
</protein>
<evidence type="ECO:0000256" key="6">
    <source>
        <dbReference type="ARBA" id="ARBA00023065"/>
    </source>
</evidence>
<dbReference type="PANTHER" id="PTHR31086">
    <property type="entry name" value="ALUMINUM-ACTIVATED MALATE TRANSPORTER 10"/>
    <property type="match status" value="1"/>
</dbReference>
<dbReference type="Pfam" id="PF11744">
    <property type="entry name" value="ALMT"/>
    <property type="match status" value="1"/>
</dbReference>
<feature type="transmembrane region" description="Helical" evidence="9">
    <location>
        <begin position="132"/>
        <end position="149"/>
    </location>
</feature>
<dbReference type="Proteomes" id="UP000886520">
    <property type="component" value="Chromosome 10"/>
</dbReference>
<evidence type="ECO:0000256" key="1">
    <source>
        <dbReference type="ARBA" id="ARBA00004141"/>
    </source>
</evidence>
<evidence type="ECO:0000256" key="2">
    <source>
        <dbReference type="ARBA" id="ARBA00007079"/>
    </source>
</evidence>
<comment type="caution">
    <text evidence="10">The sequence shown here is derived from an EMBL/GenBank/DDBJ whole genome shotgun (WGS) entry which is preliminary data.</text>
</comment>
<evidence type="ECO:0000256" key="5">
    <source>
        <dbReference type="ARBA" id="ARBA00022989"/>
    </source>
</evidence>
<evidence type="ECO:0000256" key="3">
    <source>
        <dbReference type="ARBA" id="ARBA00022448"/>
    </source>
</evidence>
<organism evidence="10 11">
    <name type="scientific">Adiantum capillus-veneris</name>
    <name type="common">Maidenhair fern</name>
    <dbReference type="NCBI Taxonomy" id="13818"/>
    <lineage>
        <taxon>Eukaryota</taxon>
        <taxon>Viridiplantae</taxon>
        <taxon>Streptophyta</taxon>
        <taxon>Embryophyta</taxon>
        <taxon>Tracheophyta</taxon>
        <taxon>Polypodiopsida</taxon>
        <taxon>Polypodiidae</taxon>
        <taxon>Polypodiales</taxon>
        <taxon>Pteridineae</taxon>
        <taxon>Pteridaceae</taxon>
        <taxon>Vittarioideae</taxon>
        <taxon>Adiantum</taxon>
    </lineage>
</organism>
<dbReference type="GO" id="GO:0034220">
    <property type="term" value="P:monoatomic ion transmembrane transport"/>
    <property type="evidence" value="ECO:0007669"/>
    <property type="project" value="UniProtKB-KW"/>
</dbReference>
<feature type="transmembrane region" description="Helical" evidence="9">
    <location>
        <begin position="105"/>
        <end position="125"/>
    </location>
</feature>
<keyword evidence="11" id="KW-1185">Reference proteome</keyword>
<name>A0A9D4UVR5_ADICA</name>
<dbReference type="GO" id="GO:0016020">
    <property type="term" value="C:membrane"/>
    <property type="evidence" value="ECO:0007669"/>
    <property type="project" value="UniProtKB-SubCell"/>
</dbReference>
<keyword evidence="4 9" id="KW-0812">Transmembrane</keyword>